<feature type="transmembrane region" description="Helical" evidence="1">
    <location>
        <begin position="15"/>
        <end position="37"/>
    </location>
</feature>
<evidence type="ECO:0000313" key="3">
    <source>
        <dbReference type="Proteomes" id="UP000658258"/>
    </source>
</evidence>
<proteinExistence type="predicted"/>
<evidence type="ECO:0000313" key="2">
    <source>
        <dbReference type="EMBL" id="GHE52555.1"/>
    </source>
</evidence>
<evidence type="ECO:0000256" key="1">
    <source>
        <dbReference type="SAM" id="Phobius"/>
    </source>
</evidence>
<comment type="caution">
    <text evidence="2">The sequence shown here is derived from an EMBL/GenBank/DDBJ whole genome shotgun (WGS) entry which is preliminary data.</text>
</comment>
<organism evidence="2 3">
    <name type="scientific">Roseivirga thermotolerans</name>
    <dbReference type="NCBI Taxonomy" id="1758176"/>
    <lineage>
        <taxon>Bacteria</taxon>
        <taxon>Pseudomonadati</taxon>
        <taxon>Bacteroidota</taxon>
        <taxon>Cytophagia</taxon>
        <taxon>Cytophagales</taxon>
        <taxon>Roseivirgaceae</taxon>
        <taxon>Roseivirga</taxon>
    </lineage>
</organism>
<name>A0ABQ3I0A9_9BACT</name>
<keyword evidence="1" id="KW-0812">Transmembrane</keyword>
<keyword evidence="1" id="KW-1133">Transmembrane helix</keyword>
<dbReference type="EMBL" id="BNAG01000001">
    <property type="protein sequence ID" value="GHE52555.1"/>
    <property type="molecule type" value="Genomic_DNA"/>
</dbReference>
<gene>
    <name evidence="2" type="ORF">GCM10011340_03620</name>
</gene>
<evidence type="ECO:0008006" key="4">
    <source>
        <dbReference type="Google" id="ProtNLM"/>
    </source>
</evidence>
<sequence length="49" mass="5409">MVLQKIREKMSGEAIIGMIICLSITLGGFLVFLKIALSADKKENVKNEN</sequence>
<dbReference type="Proteomes" id="UP000658258">
    <property type="component" value="Unassembled WGS sequence"/>
</dbReference>
<reference evidence="3" key="1">
    <citation type="journal article" date="2019" name="Int. J. Syst. Evol. Microbiol.">
        <title>The Global Catalogue of Microorganisms (GCM) 10K type strain sequencing project: providing services to taxonomists for standard genome sequencing and annotation.</title>
        <authorList>
            <consortium name="The Broad Institute Genomics Platform"/>
            <consortium name="The Broad Institute Genome Sequencing Center for Infectious Disease"/>
            <person name="Wu L."/>
            <person name="Ma J."/>
        </authorList>
    </citation>
    <scope>NUCLEOTIDE SEQUENCE [LARGE SCALE GENOMIC DNA]</scope>
    <source>
        <strain evidence="3">CGMCC 1.15111</strain>
    </source>
</reference>
<accession>A0ABQ3I0A9</accession>
<keyword evidence="1" id="KW-0472">Membrane</keyword>
<protein>
    <recommendedName>
        <fullName evidence="4">Cytochrome C oxidase Cbb3</fullName>
    </recommendedName>
</protein>
<keyword evidence="3" id="KW-1185">Reference proteome</keyword>